<proteinExistence type="predicted"/>
<dbReference type="Proteomes" id="UP001430953">
    <property type="component" value="Unassembled WGS sequence"/>
</dbReference>
<evidence type="ECO:0000313" key="1">
    <source>
        <dbReference type="EMBL" id="KAL0106972.1"/>
    </source>
</evidence>
<evidence type="ECO:0000313" key="2">
    <source>
        <dbReference type="Proteomes" id="UP001430953"/>
    </source>
</evidence>
<reference evidence="1 2" key="1">
    <citation type="submission" date="2023-03" db="EMBL/GenBank/DDBJ databases">
        <title>High recombination rates correlate with genetic variation in Cardiocondyla obscurior ants.</title>
        <authorList>
            <person name="Errbii M."/>
        </authorList>
    </citation>
    <scope>NUCLEOTIDE SEQUENCE [LARGE SCALE GENOMIC DNA]</scope>
    <source>
        <strain evidence="1">Alpha-2009</strain>
        <tissue evidence="1">Whole body</tissue>
    </source>
</reference>
<sequence>MRVFIFLPPPPANLLHSKLFHSEMFNETRTCLVNNYYPLNSGENARHTRVRARIRILGG</sequence>
<protein>
    <submittedName>
        <fullName evidence="1">Uncharacterized protein</fullName>
    </submittedName>
</protein>
<dbReference type="AlphaFoldDB" id="A0AAW2EYI5"/>
<dbReference type="EMBL" id="JADYXP020000017">
    <property type="protein sequence ID" value="KAL0106972.1"/>
    <property type="molecule type" value="Genomic_DNA"/>
</dbReference>
<keyword evidence="2" id="KW-1185">Reference proteome</keyword>
<gene>
    <name evidence="1" type="ORF">PUN28_015474</name>
</gene>
<organism evidence="1 2">
    <name type="scientific">Cardiocondyla obscurior</name>
    <dbReference type="NCBI Taxonomy" id="286306"/>
    <lineage>
        <taxon>Eukaryota</taxon>
        <taxon>Metazoa</taxon>
        <taxon>Ecdysozoa</taxon>
        <taxon>Arthropoda</taxon>
        <taxon>Hexapoda</taxon>
        <taxon>Insecta</taxon>
        <taxon>Pterygota</taxon>
        <taxon>Neoptera</taxon>
        <taxon>Endopterygota</taxon>
        <taxon>Hymenoptera</taxon>
        <taxon>Apocrita</taxon>
        <taxon>Aculeata</taxon>
        <taxon>Formicoidea</taxon>
        <taxon>Formicidae</taxon>
        <taxon>Myrmicinae</taxon>
        <taxon>Cardiocondyla</taxon>
    </lineage>
</organism>
<name>A0AAW2EYI5_9HYME</name>
<accession>A0AAW2EYI5</accession>
<comment type="caution">
    <text evidence="1">The sequence shown here is derived from an EMBL/GenBank/DDBJ whole genome shotgun (WGS) entry which is preliminary data.</text>
</comment>